<dbReference type="Pfam" id="PF05239">
    <property type="entry name" value="PRC"/>
    <property type="match status" value="1"/>
</dbReference>
<feature type="domain" description="PRC-barrel" evidence="1">
    <location>
        <begin position="5"/>
        <end position="77"/>
    </location>
</feature>
<evidence type="ECO:0000259" key="1">
    <source>
        <dbReference type="Pfam" id="PF05239"/>
    </source>
</evidence>
<protein>
    <submittedName>
        <fullName evidence="2">PRC-barrel domain containing protein</fullName>
    </submittedName>
</protein>
<comment type="caution">
    <text evidence="2">The sequence shown here is derived from an EMBL/GenBank/DDBJ whole genome shotgun (WGS) entry which is preliminary data.</text>
</comment>
<proteinExistence type="predicted"/>
<dbReference type="SUPFAM" id="SSF50346">
    <property type="entry name" value="PRC-barrel domain"/>
    <property type="match status" value="1"/>
</dbReference>
<accession>A0A7J2TJL0</accession>
<dbReference type="Gene3D" id="2.30.30.240">
    <property type="entry name" value="PRC-barrel domain"/>
    <property type="match status" value="1"/>
</dbReference>
<organism evidence="2">
    <name type="scientific">Archaeoglobus fulgidus</name>
    <dbReference type="NCBI Taxonomy" id="2234"/>
    <lineage>
        <taxon>Archaea</taxon>
        <taxon>Methanobacteriati</taxon>
        <taxon>Methanobacteriota</taxon>
        <taxon>Archaeoglobi</taxon>
        <taxon>Archaeoglobales</taxon>
        <taxon>Archaeoglobaceae</taxon>
        <taxon>Archaeoglobus</taxon>
    </lineage>
</organism>
<dbReference type="PANTHER" id="PTHR38137:SF2">
    <property type="entry name" value="PRC-BARREL DOMAIN-CONTAINING PROTEIN"/>
    <property type="match status" value="1"/>
</dbReference>
<dbReference type="PANTHER" id="PTHR38137">
    <property type="entry name" value="PRC-BARREL DOMAIN PROTEIN"/>
    <property type="match status" value="1"/>
</dbReference>
<dbReference type="InterPro" id="IPR027275">
    <property type="entry name" value="PRC-brl_dom"/>
</dbReference>
<dbReference type="EMBL" id="DSLA01000098">
    <property type="protein sequence ID" value="HEH35780.1"/>
    <property type="molecule type" value="Genomic_DNA"/>
</dbReference>
<name>A0A7J2TJL0_ARCFL</name>
<dbReference type="AlphaFoldDB" id="A0A7J2TJL0"/>
<sequence>MKVPVRSLSRKTVVLTDGTVVGSLYNIIVDFKTGALLNLIVKPLNEIPELRKEENMYIIPFSSVTSLKDYIVIDKGKLRT</sequence>
<gene>
    <name evidence="2" type="ORF">ENP88_06500</name>
</gene>
<dbReference type="InterPro" id="IPR011033">
    <property type="entry name" value="PRC_barrel-like_sf"/>
</dbReference>
<evidence type="ECO:0000313" key="2">
    <source>
        <dbReference type="EMBL" id="HEH35780.1"/>
    </source>
</evidence>
<reference evidence="2" key="1">
    <citation type="journal article" date="2020" name="mSystems">
        <title>Genome- and Community-Level Interaction Insights into Carbon Utilization and Element Cycling Functions of Hydrothermarchaeota in Hydrothermal Sediment.</title>
        <authorList>
            <person name="Zhou Z."/>
            <person name="Liu Y."/>
            <person name="Xu W."/>
            <person name="Pan J."/>
            <person name="Luo Z.H."/>
            <person name="Li M."/>
        </authorList>
    </citation>
    <scope>NUCLEOTIDE SEQUENCE [LARGE SCALE GENOMIC DNA]</scope>
    <source>
        <strain evidence="2">SpSt-26</strain>
    </source>
</reference>